<evidence type="ECO:0000313" key="1">
    <source>
        <dbReference type="EMBL" id="KKU33384.1"/>
    </source>
</evidence>
<accession>A0A0G1PKN9</accession>
<name>A0A0G1PKN9_9BACT</name>
<comment type="caution">
    <text evidence="1">The sequence shown here is derived from an EMBL/GenBank/DDBJ whole genome shotgun (WGS) entry which is preliminary data.</text>
</comment>
<dbReference type="Proteomes" id="UP000034794">
    <property type="component" value="Unassembled WGS sequence"/>
</dbReference>
<reference evidence="1 2" key="1">
    <citation type="journal article" date="2015" name="Nature">
        <title>rRNA introns, odd ribosomes, and small enigmatic genomes across a large radiation of phyla.</title>
        <authorList>
            <person name="Brown C.T."/>
            <person name="Hug L.A."/>
            <person name="Thomas B.C."/>
            <person name="Sharon I."/>
            <person name="Castelle C.J."/>
            <person name="Singh A."/>
            <person name="Wilkins M.J."/>
            <person name="Williams K.H."/>
            <person name="Banfield J.F."/>
        </authorList>
    </citation>
    <scope>NUCLEOTIDE SEQUENCE [LARGE SCALE GENOMIC DNA]</scope>
</reference>
<sequence length="98" mass="11340">MDWKNWFKIKVTRPCNIWPNTDSCRVKILIDVTLMDTERKNPPAEVGVGTSHTLHRIPNPFGFTDPWMVTEGKVVGAAERWWKDLIESGQAEVERVFD</sequence>
<proteinExistence type="predicted"/>
<gene>
    <name evidence="1" type="ORF">UX47_C0004G0029</name>
</gene>
<dbReference type="EMBL" id="LCMI01000004">
    <property type="protein sequence ID" value="KKU33384.1"/>
    <property type="molecule type" value="Genomic_DNA"/>
</dbReference>
<dbReference type="AlphaFoldDB" id="A0A0G1PKN9"/>
<protein>
    <submittedName>
        <fullName evidence="1">Uncharacterized protein</fullName>
    </submittedName>
</protein>
<organism evidence="1 2">
    <name type="scientific">Candidatus Collierbacteria bacterium GW2011_GWA2_46_26</name>
    <dbReference type="NCBI Taxonomy" id="1618381"/>
    <lineage>
        <taxon>Bacteria</taxon>
        <taxon>Candidatus Collieribacteriota</taxon>
    </lineage>
</organism>
<evidence type="ECO:0000313" key="2">
    <source>
        <dbReference type="Proteomes" id="UP000034794"/>
    </source>
</evidence>